<dbReference type="InterPro" id="IPR046508">
    <property type="entry name" value="DUF6686"/>
</dbReference>
<dbReference type="RefSeq" id="WP_028872037.1">
    <property type="nucleotide sequence ID" value="NZ_VOSB01000015.1"/>
</dbReference>
<dbReference type="Pfam" id="PF20391">
    <property type="entry name" value="DUF6686"/>
    <property type="match status" value="1"/>
</dbReference>
<dbReference type="OrthoDB" id="1145224at2"/>
<protein>
    <submittedName>
        <fullName evidence="1">Uncharacterized protein</fullName>
    </submittedName>
</protein>
<reference evidence="1 2" key="1">
    <citation type="submission" date="2019-08" db="EMBL/GenBank/DDBJ databases">
        <title>Genome of Psychroserpens burtonensis ACAM 167.</title>
        <authorList>
            <person name="Bowman J.P."/>
        </authorList>
    </citation>
    <scope>NUCLEOTIDE SEQUENCE [LARGE SCALE GENOMIC DNA]</scope>
    <source>
        <strain evidence="1 2">ACAM 167</strain>
    </source>
</reference>
<proteinExistence type="predicted"/>
<organism evidence="1 2">
    <name type="scientific">Psychroserpens burtonensis</name>
    <dbReference type="NCBI Taxonomy" id="49278"/>
    <lineage>
        <taxon>Bacteria</taxon>
        <taxon>Pseudomonadati</taxon>
        <taxon>Bacteroidota</taxon>
        <taxon>Flavobacteriia</taxon>
        <taxon>Flavobacteriales</taxon>
        <taxon>Flavobacteriaceae</taxon>
        <taxon>Psychroserpens</taxon>
    </lineage>
</organism>
<comment type="caution">
    <text evidence="1">The sequence shown here is derived from an EMBL/GenBank/DDBJ whole genome shotgun (WGS) entry which is preliminary data.</text>
</comment>
<sequence length="115" mass="13774">MSKKIKTLSKTKSGELYLCGQCEVFHLEFNNIYFEFTEEQFLYFKNYLLCIEVEYWEHKYACGRIKKKIPIPTMQANLVLMFNRQEIFELIDLFEFTDGSKILKVSDIDYTLIVN</sequence>
<name>A0A5C7B756_9FLAO</name>
<dbReference type="AlphaFoldDB" id="A0A5C7B756"/>
<dbReference type="Proteomes" id="UP000321938">
    <property type="component" value="Unassembled WGS sequence"/>
</dbReference>
<dbReference type="STRING" id="1123037.GCA_000425305_02229"/>
<gene>
    <name evidence="1" type="ORF">ES692_11150</name>
</gene>
<evidence type="ECO:0000313" key="2">
    <source>
        <dbReference type="Proteomes" id="UP000321938"/>
    </source>
</evidence>
<evidence type="ECO:0000313" key="1">
    <source>
        <dbReference type="EMBL" id="TXE16903.1"/>
    </source>
</evidence>
<keyword evidence="2" id="KW-1185">Reference proteome</keyword>
<dbReference type="EMBL" id="VOSB01000015">
    <property type="protein sequence ID" value="TXE16903.1"/>
    <property type="molecule type" value="Genomic_DNA"/>
</dbReference>
<accession>A0A5C7B756</accession>